<organism evidence="2 3">
    <name type="scientific">Mycteria americana</name>
    <name type="common">Wood stork</name>
    <dbReference type="NCBI Taxonomy" id="33587"/>
    <lineage>
        <taxon>Eukaryota</taxon>
        <taxon>Metazoa</taxon>
        <taxon>Chordata</taxon>
        <taxon>Craniata</taxon>
        <taxon>Vertebrata</taxon>
        <taxon>Euteleostomi</taxon>
        <taxon>Archelosauria</taxon>
        <taxon>Archosauria</taxon>
        <taxon>Dinosauria</taxon>
        <taxon>Saurischia</taxon>
        <taxon>Theropoda</taxon>
        <taxon>Coelurosauria</taxon>
        <taxon>Aves</taxon>
        <taxon>Neognathae</taxon>
        <taxon>Neoaves</taxon>
        <taxon>Aequornithes</taxon>
        <taxon>Ciconiiformes</taxon>
        <taxon>Ciconiidae</taxon>
        <taxon>Mycteria</taxon>
    </lineage>
</organism>
<evidence type="ECO:0000313" key="3">
    <source>
        <dbReference type="Proteomes" id="UP001333110"/>
    </source>
</evidence>
<accession>A0AAN7NKY0</accession>
<feature type="region of interest" description="Disordered" evidence="1">
    <location>
        <begin position="377"/>
        <end position="404"/>
    </location>
</feature>
<protein>
    <submittedName>
        <fullName evidence="2">Uncharacterized protein</fullName>
    </submittedName>
</protein>
<comment type="caution">
    <text evidence="2">The sequence shown here is derived from an EMBL/GenBank/DDBJ whole genome shotgun (WGS) entry which is preliminary data.</text>
</comment>
<dbReference type="Proteomes" id="UP001333110">
    <property type="component" value="Unassembled WGS sequence"/>
</dbReference>
<evidence type="ECO:0000256" key="1">
    <source>
        <dbReference type="SAM" id="MobiDB-lite"/>
    </source>
</evidence>
<gene>
    <name evidence="2" type="ORF">QYF61_016423</name>
</gene>
<sequence>MFLTVPDTRAPWSLTQRAAYWAGGLDPSEWGDPVTIPTLGLDQITECVQKASCLQLMHDRRLIPHQPSPMLLKADPSRMKPLIKGLPDPLKLYAIQIQDCLSAAFPIQEHLTEMLTPGRNQTRPAPAEFPLTWGGVAQELISYSCNVGISRGEQRGKAAGENQTVTDLIRGAPDLNEYHQCCTSVFVQQLRVQDSLQKGTAFGRFRISCVQLTEEHKYQWCIFVLEHHRVRLTETHTTKQDNANLWKSMEESQLNEIYRLQAEQPQLSQPVLIGEVFHPSDHFRGLPLDPLQQLHVLFVLRTPELDAVLQSRVVGRVTTMTQRNRLASNFINWRIPQTDKLNDLTSLTNEQRRFGNGAIFRASRSQTCIYILEKQRKREEKQEKERRREEEKRKKKYHQPWIPQ</sequence>
<dbReference type="AlphaFoldDB" id="A0AAN7NKY0"/>
<dbReference type="EMBL" id="JAUNZN010000002">
    <property type="protein sequence ID" value="KAK4827277.1"/>
    <property type="molecule type" value="Genomic_DNA"/>
</dbReference>
<proteinExistence type="predicted"/>
<keyword evidence="3" id="KW-1185">Reference proteome</keyword>
<name>A0AAN7NKY0_MYCAM</name>
<evidence type="ECO:0000313" key="2">
    <source>
        <dbReference type="EMBL" id="KAK4827277.1"/>
    </source>
</evidence>
<feature type="compositionally biased region" description="Basic and acidic residues" evidence="1">
    <location>
        <begin position="377"/>
        <end position="392"/>
    </location>
</feature>
<reference evidence="2 3" key="1">
    <citation type="journal article" date="2023" name="J. Hered.">
        <title>Chromosome-level genome of the wood stork (Mycteria americana) provides insight into avian chromosome evolution.</title>
        <authorList>
            <person name="Flamio R. Jr."/>
            <person name="Ramstad K.M."/>
        </authorList>
    </citation>
    <scope>NUCLEOTIDE SEQUENCE [LARGE SCALE GENOMIC DNA]</scope>
    <source>
        <strain evidence="2">JAX WOST 10</strain>
    </source>
</reference>